<feature type="transmembrane region" description="Helical" evidence="8">
    <location>
        <begin position="72"/>
        <end position="98"/>
    </location>
</feature>
<dbReference type="PANTHER" id="PTHR24241">
    <property type="entry name" value="NEUROPEPTIDE RECEPTOR-RELATED G-PROTEIN COUPLED RECEPTOR"/>
    <property type="match status" value="1"/>
</dbReference>
<organism evidence="10 11">
    <name type="scientific">Strongylocentrotus purpuratus</name>
    <name type="common">Purple sea urchin</name>
    <dbReference type="NCBI Taxonomy" id="7668"/>
    <lineage>
        <taxon>Eukaryota</taxon>
        <taxon>Metazoa</taxon>
        <taxon>Echinodermata</taxon>
        <taxon>Eleutherozoa</taxon>
        <taxon>Echinozoa</taxon>
        <taxon>Echinoidea</taxon>
        <taxon>Euechinoidea</taxon>
        <taxon>Echinacea</taxon>
        <taxon>Camarodonta</taxon>
        <taxon>Echinidea</taxon>
        <taxon>Strongylocentrotidae</taxon>
        <taxon>Strongylocentrotus</taxon>
    </lineage>
</organism>
<evidence type="ECO:0000256" key="2">
    <source>
        <dbReference type="ARBA" id="ARBA00022475"/>
    </source>
</evidence>
<dbReference type="OMA" id="HKICACF"/>
<dbReference type="InterPro" id="IPR000276">
    <property type="entry name" value="GPCR_Rhodpsn"/>
</dbReference>
<feature type="region of interest" description="Disordered" evidence="7">
    <location>
        <begin position="216"/>
        <end position="235"/>
    </location>
</feature>
<feature type="compositionally biased region" description="Polar residues" evidence="7">
    <location>
        <begin position="190"/>
        <end position="204"/>
    </location>
</feature>
<evidence type="ECO:0000256" key="5">
    <source>
        <dbReference type="ARBA" id="ARBA00023136"/>
    </source>
</evidence>
<dbReference type="GeneID" id="100893259"/>
<evidence type="ECO:0000256" key="4">
    <source>
        <dbReference type="ARBA" id="ARBA00022989"/>
    </source>
</evidence>
<accession>A0A7M7SV10</accession>
<dbReference type="GO" id="GO:0004930">
    <property type="term" value="F:G protein-coupled receptor activity"/>
    <property type="evidence" value="ECO:0007669"/>
    <property type="project" value="InterPro"/>
</dbReference>
<comment type="subcellular location">
    <subcellularLocation>
        <location evidence="1">Cell membrane</location>
        <topology evidence="1">Multi-pass membrane protein</topology>
    </subcellularLocation>
</comment>
<dbReference type="Pfam" id="PF00001">
    <property type="entry name" value="7tm_1"/>
    <property type="match status" value="1"/>
</dbReference>
<dbReference type="GO" id="GO:0005886">
    <property type="term" value="C:plasma membrane"/>
    <property type="evidence" value="ECO:0007669"/>
    <property type="project" value="UniProtKB-SubCell"/>
</dbReference>
<keyword evidence="6" id="KW-0675">Receptor</keyword>
<keyword evidence="4 8" id="KW-1133">Transmembrane helix</keyword>
<reference evidence="10" key="2">
    <citation type="submission" date="2021-01" db="UniProtKB">
        <authorList>
            <consortium name="EnsemblMetazoa"/>
        </authorList>
    </citation>
    <scope>IDENTIFICATION</scope>
</reference>
<keyword evidence="3 8" id="KW-0812">Transmembrane</keyword>
<evidence type="ECO:0000313" key="10">
    <source>
        <dbReference type="EnsemblMetazoa" id="XP_030833231"/>
    </source>
</evidence>
<evidence type="ECO:0000259" key="9">
    <source>
        <dbReference type="PROSITE" id="PS50262"/>
    </source>
</evidence>
<feature type="transmembrane region" description="Helical" evidence="8">
    <location>
        <begin position="12"/>
        <end position="34"/>
    </location>
</feature>
<keyword evidence="2" id="KW-1003">Cell membrane</keyword>
<feature type="domain" description="G-protein coupled receptors family 1 profile" evidence="9">
    <location>
        <begin position="1"/>
        <end position="131"/>
    </location>
</feature>
<proteinExistence type="predicted"/>
<evidence type="ECO:0000256" key="8">
    <source>
        <dbReference type="SAM" id="Phobius"/>
    </source>
</evidence>
<dbReference type="Gene3D" id="1.20.1070.10">
    <property type="entry name" value="Rhodopsin 7-helix transmembrane proteins"/>
    <property type="match status" value="1"/>
</dbReference>
<dbReference type="PRINTS" id="PR00237">
    <property type="entry name" value="GPCRRHODOPSN"/>
</dbReference>
<dbReference type="EnsemblMetazoa" id="XM_030977371">
    <property type="protein sequence ID" value="XP_030833231"/>
    <property type="gene ID" value="LOC100893259"/>
</dbReference>
<dbReference type="Proteomes" id="UP000007110">
    <property type="component" value="Unassembled WGS sequence"/>
</dbReference>
<evidence type="ECO:0000313" key="11">
    <source>
        <dbReference type="Proteomes" id="UP000007110"/>
    </source>
</evidence>
<dbReference type="InterPro" id="IPR017452">
    <property type="entry name" value="GPCR_Rhodpsn_7TM"/>
</dbReference>
<reference evidence="11" key="1">
    <citation type="submission" date="2015-02" db="EMBL/GenBank/DDBJ databases">
        <title>Genome sequencing for Strongylocentrotus purpuratus.</title>
        <authorList>
            <person name="Murali S."/>
            <person name="Liu Y."/>
            <person name="Vee V."/>
            <person name="English A."/>
            <person name="Wang M."/>
            <person name="Skinner E."/>
            <person name="Han Y."/>
            <person name="Muzny D.M."/>
            <person name="Worley K.C."/>
            <person name="Gibbs R.A."/>
        </authorList>
    </citation>
    <scope>NUCLEOTIDE SEQUENCE</scope>
</reference>
<protein>
    <recommendedName>
        <fullName evidence="9">G-protein coupled receptors family 1 profile domain-containing protein</fullName>
    </recommendedName>
</protein>
<feature type="region of interest" description="Disordered" evidence="7">
    <location>
        <begin position="175"/>
        <end position="204"/>
    </location>
</feature>
<evidence type="ECO:0000256" key="1">
    <source>
        <dbReference type="ARBA" id="ARBA00004651"/>
    </source>
</evidence>
<keyword evidence="11" id="KW-1185">Reference proteome</keyword>
<dbReference type="PANTHER" id="PTHR24241:SF59">
    <property type="entry name" value="ADIPOKINETIC HORMONE RECEPTOR, ISOFORM C"/>
    <property type="match status" value="1"/>
</dbReference>
<dbReference type="SUPFAM" id="SSF81321">
    <property type="entry name" value="Family A G protein-coupled receptor-like"/>
    <property type="match status" value="1"/>
</dbReference>
<evidence type="ECO:0000256" key="7">
    <source>
        <dbReference type="SAM" id="MobiDB-lite"/>
    </source>
</evidence>
<evidence type="ECO:0000256" key="3">
    <source>
        <dbReference type="ARBA" id="ARBA00022692"/>
    </source>
</evidence>
<dbReference type="AlphaFoldDB" id="A0A7M7SV10"/>
<sequence length="235" mass="26391">MDGIASGIYTTLVLFIQVVAPMFIMFTAYIAIFAKIRRESSKGLSINDAEDNISQQHKARSRLFMRAQHRTLRMIITIFLAFVVNWTPYVVAALVYAWHFSDHPASLAMRIVYEVAFLFGLSNSCFNPLVYGCCNLHIFDSFCASCCAVIIGRPDSSMTDQKTSTYTMRWSMKSSPTAKQGYGHHHPHHNNSVNRHSNQNQGTNNQWIKGRLQTEGAVSSTNDHTLVGTSQMTVS</sequence>
<dbReference type="RefSeq" id="XP_030833231.1">
    <property type="nucleotide sequence ID" value="XM_030977371.1"/>
</dbReference>
<name>A0A7M7SV10_STRPU</name>
<evidence type="ECO:0000256" key="6">
    <source>
        <dbReference type="ARBA" id="ARBA00023170"/>
    </source>
</evidence>
<keyword evidence="5 8" id="KW-0472">Membrane</keyword>
<dbReference type="PROSITE" id="PS50262">
    <property type="entry name" value="G_PROTEIN_RECEP_F1_2"/>
    <property type="match status" value="1"/>
</dbReference>